<reference evidence="2 3" key="1">
    <citation type="submission" date="2019-08" db="EMBL/GenBank/DDBJ databases">
        <title>Five species of Acinetobacter isolated from floral nectar and animal pollinators.</title>
        <authorList>
            <person name="Hendry T.A."/>
        </authorList>
    </citation>
    <scope>NUCLEOTIDE SEQUENCE [LARGE SCALE GENOMIC DNA]</scope>
    <source>
        <strain evidence="2 3">MD18.27</strain>
    </source>
</reference>
<name>A0ABU6DUU0_9GAMM</name>
<dbReference type="EMBL" id="VTDN01000010">
    <property type="protein sequence ID" value="MEB5477616.1"/>
    <property type="molecule type" value="Genomic_DNA"/>
</dbReference>
<dbReference type="Gene3D" id="1.10.10.10">
    <property type="entry name" value="Winged helix-like DNA-binding domain superfamily/Winged helix DNA-binding domain"/>
    <property type="match status" value="1"/>
</dbReference>
<evidence type="ECO:0000313" key="3">
    <source>
        <dbReference type="Proteomes" id="UP001339883"/>
    </source>
</evidence>
<feature type="region of interest" description="Disordered" evidence="1">
    <location>
        <begin position="94"/>
        <end position="126"/>
    </location>
</feature>
<evidence type="ECO:0000256" key="1">
    <source>
        <dbReference type="SAM" id="MobiDB-lite"/>
    </source>
</evidence>
<dbReference type="RefSeq" id="WP_325776005.1">
    <property type="nucleotide sequence ID" value="NZ_VTDN01000010.1"/>
</dbReference>
<comment type="caution">
    <text evidence="2">The sequence shown here is derived from an EMBL/GenBank/DDBJ whole genome shotgun (WGS) entry which is preliminary data.</text>
</comment>
<evidence type="ECO:0000313" key="2">
    <source>
        <dbReference type="EMBL" id="MEB5477616.1"/>
    </source>
</evidence>
<keyword evidence="3" id="KW-1185">Reference proteome</keyword>
<dbReference type="Proteomes" id="UP001339883">
    <property type="component" value="Unassembled WGS sequence"/>
</dbReference>
<accession>A0ABU6DUU0</accession>
<dbReference type="Pfam" id="PF13730">
    <property type="entry name" value="HTH_36"/>
    <property type="match status" value="1"/>
</dbReference>
<feature type="compositionally biased region" description="Polar residues" evidence="1">
    <location>
        <begin position="103"/>
        <end position="126"/>
    </location>
</feature>
<protein>
    <submittedName>
        <fullName evidence="2">Helix-turn-helix domain-containing protein</fullName>
    </submittedName>
</protein>
<proteinExistence type="predicted"/>
<organism evidence="2 3">
    <name type="scientific">Acinetobacter pollinis</name>
    <dbReference type="NCBI Taxonomy" id="2605270"/>
    <lineage>
        <taxon>Bacteria</taxon>
        <taxon>Pseudomonadati</taxon>
        <taxon>Pseudomonadota</taxon>
        <taxon>Gammaproteobacteria</taxon>
        <taxon>Moraxellales</taxon>
        <taxon>Moraxellaceae</taxon>
        <taxon>Acinetobacter</taxon>
    </lineage>
</organism>
<gene>
    <name evidence="2" type="ORF">I2F25_11265</name>
</gene>
<dbReference type="InterPro" id="IPR036388">
    <property type="entry name" value="WH-like_DNA-bd_sf"/>
</dbReference>
<sequence length="294" mass="33135">MSLDATLWAWKAPVQTSTQRLVLISLADRAGEDHTCFPSYERLTKDTLLNRKTIVKVISELIGLQLIQDTGERKGVTRQVKVYRLTGVIGREETVPKTEQSQKRNSSNIGTLNSPKNGTLNSPNIGTQNLSSNLPIEPINIKNWFSFKKLKTELSFVTDSETIKRIGESSWLEREKNAFEKFNANRNHSDDMMIYHFVDWLLKNMSKYEQPTPATQTNTATAKAGNQKGMSDKQIHAFAQKLSHLPEIATKYAEGNESYEQLAAKIAKKLSNPTECKKLEPYLREIGFTGAINA</sequence>